<dbReference type="InterPro" id="IPR000719">
    <property type="entry name" value="Prot_kinase_dom"/>
</dbReference>
<keyword evidence="9" id="KW-0433">Leucine-rich repeat</keyword>
<dbReference type="FunFam" id="1.10.510.10:FF:000358">
    <property type="entry name" value="Putative leucine-rich repeat receptor-like serine/threonine-protein kinase"/>
    <property type="match status" value="1"/>
</dbReference>
<accession>A0AAV1C4K5</accession>
<dbReference type="GO" id="GO:0051707">
    <property type="term" value="P:response to other organism"/>
    <property type="evidence" value="ECO:0007669"/>
    <property type="project" value="UniProtKB-ARBA"/>
</dbReference>
<dbReference type="InterPro" id="IPR001611">
    <property type="entry name" value="Leu-rich_rpt"/>
</dbReference>
<dbReference type="InterPro" id="IPR001245">
    <property type="entry name" value="Ser-Thr/Tyr_kinase_cat_dom"/>
</dbReference>
<dbReference type="FunFam" id="3.30.200.20:FF:001003">
    <property type="entry name" value="Putative leucine-rich repeat receptor-like protein kinase family protein"/>
    <property type="match status" value="1"/>
</dbReference>
<gene>
    <name evidence="26" type="ORF">OLC1_LOCUS2684</name>
</gene>
<evidence type="ECO:0000256" key="6">
    <source>
        <dbReference type="ARBA" id="ARBA00022475"/>
    </source>
</evidence>
<dbReference type="InterPro" id="IPR050647">
    <property type="entry name" value="Plant_LRR-RLKs"/>
</dbReference>
<dbReference type="GO" id="GO:0005886">
    <property type="term" value="C:plasma membrane"/>
    <property type="evidence" value="ECO:0007669"/>
    <property type="project" value="UniProtKB-SubCell"/>
</dbReference>
<protein>
    <recommendedName>
        <fullName evidence="5">non-specific serine/threonine protein kinase</fullName>
        <ecNumber evidence="5">2.7.11.1</ecNumber>
    </recommendedName>
</protein>
<dbReference type="SUPFAM" id="SSF52058">
    <property type="entry name" value="L domain-like"/>
    <property type="match status" value="3"/>
</dbReference>
<name>A0AAV1C4K5_OLDCO</name>
<evidence type="ECO:0000256" key="5">
    <source>
        <dbReference type="ARBA" id="ARBA00012513"/>
    </source>
</evidence>
<evidence type="ECO:0000259" key="25">
    <source>
        <dbReference type="PROSITE" id="PS50011"/>
    </source>
</evidence>
<evidence type="ECO:0000256" key="22">
    <source>
        <dbReference type="ARBA" id="ARBA00048679"/>
    </source>
</evidence>
<keyword evidence="11" id="KW-0812">Transmembrane</keyword>
<keyword evidence="6" id="KW-1003">Cell membrane</keyword>
<dbReference type="GO" id="GO:0004674">
    <property type="term" value="F:protein serine/threonine kinase activity"/>
    <property type="evidence" value="ECO:0007669"/>
    <property type="project" value="UniProtKB-KW"/>
</dbReference>
<dbReference type="SMART" id="SM00220">
    <property type="entry name" value="S_TKc"/>
    <property type="match status" value="1"/>
</dbReference>
<feature type="signal peptide" evidence="24">
    <location>
        <begin position="1"/>
        <end position="22"/>
    </location>
</feature>
<keyword evidence="10" id="KW-0808">Transferase</keyword>
<evidence type="ECO:0000256" key="12">
    <source>
        <dbReference type="ARBA" id="ARBA00022729"/>
    </source>
</evidence>
<evidence type="ECO:0000256" key="24">
    <source>
        <dbReference type="SAM" id="SignalP"/>
    </source>
</evidence>
<dbReference type="Pfam" id="PF23598">
    <property type="entry name" value="LRR_14"/>
    <property type="match status" value="1"/>
</dbReference>
<dbReference type="PANTHER" id="PTHR48056:SF73">
    <property type="entry name" value="LRR RECEPTOR-LIKE SERINE_THREONINE-PROTEIN KINASE EFR"/>
    <property type="match status" value="1"/>
</dbReference>
<evidence type="ECO:0000256" key="21">
    <source>
        <dbReference type="ARBA" id="ARBA00047899"/>
    </source>
</evidence>
<evidence type="ECO:0000256" key="19">
    <source>
        <dbReference type="ARBA" id="ARBA00023170"/>
    </source>
</evidence>
<evidence type="ECO:0000256" key="11">
    <source>
        <dbReference type="ARBA" id="ARBA00022692"/>
    </source>
</evidence>
<dbReference type="GO" id="GO:0005524">
    <property type="term" value="F:ATP binding"/>
    <property type="evidence" value="ECO:0007669"/>
    <property type="project" value="UniProtKB-UniRule"/>
</dbReference>
<evidence type="ECO:0000256" key="4">
    <source>
        <dbReference type="ARBA" id="ARBA00009592"/>
    </source>
</evidence>
<evidence type="ECO:0000256" key="18">
    <source>
        <dbReference type="ARBA" id="ARBA00023136"/>
    </source>
</evidence>
<evidence type="ECO:0000313" key="27">
    <source>
        <dbReference type="Proteomes" id="UP001161247"/>
    </source>
</evidence>
<evidence type="ECO:0000256" key="17">
    <source>
        <dbReference type="ARBA" id="ARBA00022989"/>
    </source>
</evidence>
<keyword evidence="16 23" id="KW-0067">ATP-binding</keyword>
<dbReference type="GO" id="GO:0033612">
    <property type="term" value="F:receptor serine/threonine kinase binding"/>
    <property type="evidence" value="ECO:0007669"/>
    <property type="project" value="TreeGrafter"/>
</dbReference>
<sequence length="1045" mass="114541">MASLTSFMIFSAAILLFQYVSSAKLTNISSDQSALLALKSRISFSSNNLFMEKNWSAESSSSVCSWMGVSCSLRHNRLIALDISDLGLIGTIPPELGNLSFLSSLDISNNSFHGNFPEELAQLHRLKMLNIGRNNFSGPIPSFFDSLRNLRYLYCSRNAFSGIIPPSIANLSKLEELTLNRNFLEGSIPAEIGDLHFLSFLNLEANKLSGPIPPSIFNLTTVQVIAFSGNNLSGTLPPDICDNLPNLQSLYLLDNELEGRMPPNLGKCSQLQLLSLSNNNFRGSIPREIGNLTFLAVLLLDFNYLEGSIPFEVGNLQNLQQFGLNSNANLNGPIPETIFNISSLRMFSCVENNLSGSLPSNLGQRMQNLRGIYLGLNSISGTIPESISNASNLIHLEFGSNTLTGSIPNSLGELKSLELLSLGWNNLTAPSDLEFLTSLTKCRNLSELTIAHNPLTGKLPTSISNFSASLQRFLASGCGIFGSIPDEIGKLSELSFLDLSDNNLSGFIPRTFGGLQNLQELYLDGNNLSVVPSCIGNMTSLSVLHLASNNLTSSLPPSLWMLENLLLLNTSSNSLSGHLPPEIGNVKAITVIDLSGNFLSGKLPSTIGDLQNLINLSLSHNDLDGPIPDSFGKLVGLEILDLSQNKLTGEIPKSLENLVYLKEFNVSFNQLSGQIPSNGSFQNFTGESFESNGALCGAPRFQVKPCPVVSRKRRTVFFLLMRRRKKKNDTLEALEFAELPHERISYHELEKATNGFDASNLIGTGSYSSVYKGMLTDGTPVAVKVFNLKLSGAEKSFNTECEVMRSIRHRNLTKVITSCSNLHMDFKALVLEYMPNGSLEKWLYSHNYFLDIFQRLDIMIDVASALDYLHSGFVTPVVHCDVKPRNVLLDHDMVGRVCDFGISKLLADENGTVQTKTIATIGYIAPEYGLDGIVSTKCDVYSYGIMLMETFTRTSPGDDKFAGERTLRQWVLDSFPSRIMQVTDSNLLSPDDENFRAKLNCVASIMGLALGCTVESSDARNEMRDVLSSLKKLRAEFLSSCGRSQ</sequence>
<evidence type="ECO:0000256" key="8">
    <source>
        <dbReference type="ARBA" id="ARBA00022553"/>
    </source>
</evidence>
<feature type="domain" description="Protein kinase" evidence="25">
    <location>
        <begin position="756"/>
        <end position="1038"/>
    </location>
</feature>
<evidence type="ECO:0000256" key="1">
    <source>
        <dbReference type="ARBA" id="ARBA00004162"/>
    </source>
</evidence>
<evidence type="ECO:0000256" key="7">
    <source>
        <dbReference type="ARBA" id="ARBA00022527"/>
    </source>
</evidence>
<evidence type="ECO:0000256" key="13">
    <source>
        <dbReference type="ARBA" id="ARBA00022737"/>
    </source>
</evidence>
<dbReference type="Pfam" id="PF08263">
    <property type="entry name" value="LRRNT_2"/>
    <property type="match status" value="1"/>
</dbReference>
<keyword evidence="13" id="KW-0677">Repeat</keyword>
<dbReference type="Gene3D" id="3.30.200.20">
    <property type="entry name" value="Phosphorylase Kinase, domain 1"/>
    <property type="match status" value="1"/>
</dbReference>
<dbReference type="InterPro" id="IPR017441">
    <property type="entry name" value="Protein_kinase_ATP_BS"/>
</dbReference>
<evidence type="ECO:0000256" key="15">
    <source>
        <dbReference type="ARBA" id="ARBA00022777"/>
    </source>
</evidence>
<keyword evidence="15" id="KW-0418">Kinase</keyword>
<keyword evidence="17" id="KW-1133">Transmembrane helix</keyword>
<comment type="catalytic activity">
    <reaction evidence="21">
        <text>L-threonyl-[protein] + ATP = O-phospho-L-threonyl-[protein] + ADP + H(+)</text>
        <dbReference type="Rhea" id="RHEA:46608"/>
        <dbReference type="Rhea" id="RHEA-COMP:11060"/>
        <dbReference type="Rhea" id="RHEA-COMP:11605"/>
        <dbReference type="ChEBI" id="CHEBI:15378"/>
        <dbReference type="ChEBI" id="CHEBI:30013"/>
        <dbReference type="ChEBI" id="CHEBI:30616"/>
        <dbReference type="ChEBI" id="CHEBI:61977"/>
        <dbReference type="ChEBI" id="CHEBI:456216"/>
        <dbReference type="EC" id="2.7.11.1"/>
    </reaction>
</comment>
<evidence type="ECO:0000313" key="26">
    <source>
        <dbReference type="EMBL" id="CAI9090544.1"/>
    </source>
</evidence>
<evidence type="ECO:0000256" key="9">
    <source>
        <dbReference type="ARBA" id="ARBA00022614"/>
    </source>
</evidence>
<keyword evidence="20" id="KW-0325">Glycoprotein</keyword>
<keyword evidence="14 23" id="KW-0547">Nucleotide-binding</keyword>
<keyword evidence="8" id="KW-0597">Phosphoprotein</keyword>
<dbReference type="PANTHER" id="PTHR48056">
    <property type="entry name" value="LRR RECEPTOR-LIKE SERINE/THREONINE-PROTEIN KINASE-RELATED"/>
    <property type="match status" value="1"/>
</dbReference>
<dbReference type="InterPro" id="IPR003591">
    <property type="entry name" value="Leu-rich_rpt_typical-subtyp"/>
</dbReference>
<dbReference type="Pfam" id="PF07714">
    <property type="entry name" value="PK_Tyr_Ser-Thr"/>
    <property type="match status" value="1"/>
</dbReference>
<dbReference type="InterPro" id="IPR055414">
    <property type="entry name" value="LRR_R13L4/SHOC2-like"/>
</dbReference>
<dbReference type="InterPro" id="IPR013210">
    <property type="entry name" value="LRR_N_plant-typ"/>
</dbReference>
<dbReference type="PRINTS" id="PR00019">
    <property type="entry name" value="LEURICHRPT"/>
</dbReference>
<evidence type="ECO:0000256" key="16">
    <source>
        <dbReference type="ARBA" id="ARBA00022840"/>
    </source>
</evidence>
<dbReference type="Proteomes" id="UP001161247">
    <property type="component" value="Chromosome 1"/>
</dbReference>
<keyword evidence="27" id="KW-1185">Reference proteome</keyword>
<dbReference type="Gene3D" id="3.80.10.10">
    <property type="entry name" value="Ribonuclease Inhibitor"/>
    <property type="match status" value="5"/>
</dbReference>
<evidence type="ECO:0000256" key="10">
    <source>
        <dbReference type="ARBA" id="ARBA00022679"/>
    </source>
</evidence>
<dbReference type="InterPro" id="IPR008271">
    <property type="entry name" value="Ser/Thr_kinase_AS"/>
</dbReference>
<dbReference type="EMBL" id="OX459118">
    <property type="protein sequence ID" value="CAI9090544.1"/>
    <property type="molecule type" value="Genomic_DNA"/>
</dbReference>
<dbReference type="SMART" id="SM00365">
    <property type="entry name" value="LRR_SD22"/>
    <property type="match status" value="5"/>
</dbReference>
<evidence type="ECO:0000256" key="14">
    <source>
        <dbReference type="ARBA" id="ARBA00022741"/>
    </source>
</evidence>
<feature type="binding site" evidence="23">
    <location>
        <position position="784"/>
    </location>
    <ligand>
        <name>ATP</name>
        <dbReference type="ChEBI" id="CHEBI:30616"/>
    </ligand>
</feature>
<evidence type="ECO:0000256" key="3">
    <source>
        <dbReference type="ARBA" id="ARBA00008684"/>
    </source>
</evidence>
<dbReference type="SMART" id="SM00369">
    <property type="entry name" value="LRR_TYP"/>
    <property type="match status" value="10"/>
</dbReference>
<comment type="subcellular location">
    <subcellularLocation>
        <location evidence="1">Cell membrane</location>
        <topology evidence="1">Single-pass membrane protein</topology>
    </subcellularLocation>
    <subcellularLocation>
        <location evidence="2">Membrane</location>
        <topology evidence="2">Single-pass type I membrane protein</topology>
    </subcellularLocation>
</comment>
<dbReference type="Gene3D" id="1.10.510.10">
    <property type="entry name" value="Transferase(Phosphotransferase) domain 1"/>
    <property type="match status" value="1"/>
</dbReference>
<evidence type="ECO:0000256" key="20">
    <source>
        <dbReference type="ARBA" id="ARBA00023180"/>
    </source>
</evidence>
<reference evidence="26" key="1">
    <citation type="submission" date="2023-03" db="EMBL/GenBank/DDBJ databases">
        <authorList>
            <person name="Julca I."/>
        </authorList>
    </citation>
    <scope>NUCLEOTIDE SEQUENCE</scope>
</reference>
<comment type="catalytic activity">
    <reaction evidence="22">
        <text>L-seryl-[protein] + ATP = O-phospho-L-seryl-[protein] + ADP + H(+)</text>
        <dbReference type="Rhea" id="RHEA:17989"/>
        <dbReference type="Rhea" id="RHEA-COMP:9863"/>
        <dbReference type="Rhea" id="RHEA-COMP:11604"/>
        <dbReference type="ChEBI" id="CHEBI:15378"/>
        <dbReference type="ChEBI" id="CHEBI:29999"/>
        <dbReference type="ChEBI" id="CHEBI:30616"/>
        <dbReference type="ChEBI" id="CHEBI:83421"/>
        <dbReference type="ChEBI" id="CHEBI:456216"/>
        <dbReference type="EC" id="2.7.11.1"/>
    </reaction>
</comment>
<evidence type="ECO:0000256" key="2">
    <source>
        <dbReference type="ARBA" id="ARBA00004479"/>
    </source>
</evidence>
<keyword evidence="18" id="KW-0472">Membrane</keyword>
<dbReference type="Pfam" id="PF00560">
    <property type="entry name" value="LRR_1"/>
    <property type="match status" value="7"/>
</dbReference>
<dbReference type="SUPFAM" id="SSF56112">
    <property type="entry name" value="Protein kinase-like (PK-like)"/>
    <property type="match status" value="1"/>
</dbReference>
<dbReference type="EC" id="2.7.11.1" evidence="5"/>
<dbReference type="InterPro" id="IPR032675">
    <property type="entry name" value="LRR_dom_sf"/>
</dbReference>
<dbReference type="FunFam" id="3.80.10.10:FF:000095">
    <property type="entry name" value="LRR receptor-like serine/threonine-protein kinase GSO1"/>
    <property type="match status" value="2"/>
</dbReference>
<keyword evidence="7" id="KW-0723">Serine/threonine-protein kinase</keyword>
<feature type="chain" id="PRO_5043707143" description="non-specific serine/threonine protein kinase" evidence="24">
    <location>
        <begin position="23"/>
        <end position="1045"/>
    </location>
</feature>
<keyword evidence="19" id="KW-0675">Receptor</keyword>
<comment type="similarity">
    <text evidence="3">Belongs to the protein kinase superfamily. Ser/Thr protein kinase family.</text>
</comment>
<organism evidence="26 27">
    <name type="scientific">Oldenlandia corymbosa var. corymbosa</name>
    <dbReference type="NCBI Taxonomy" id="529605"/>
    <lineage>
        <taxon>Eukaryota</taxon>
        <taxon>Viridiplantae</taxon>
        <taxon>Streptophyta</taxon>
        <taxon>Embryophyta</taxon>
        <taxon>Tracheophyta</taxon>
        <taxon>Spermatophyta</taxon>
        <taxon>Magnoliopsida</taxon>
        <taxon>eudicotyledons</taxon>
        <taxon>Gunneridae</taxon>
        <taxon>Pentapetalae</taxon>
        <taxon>asterids</taxon>
        <taxon>lamiids</taxon>
        <taxon>Gentianales</taxon>
        <taxon>Rubiaceae</taxon>
        <taxon>Rubioideae</taxon>
        <taxon>Spermacoceae</taxon>
        <taxon>Hedyotis-Oldenlandia complex</taxon>
        <taxon>Oldenlandia</taxon>
    </lineage>
</organism>
<dbReference type="InterPro" id="IPR011009">
    <property type="entry name" value="Kinase-like_dom_sf"/>
</dbReference>
<dbReference type="PROSITE" id="PS51450">
    <property type="entry name" value="LRR"/>
    <property type="match status" value="1"/>
</dbReference>
<evidence type="ECO:0000256" key="23">
    <source>
        <dbReference type="PROSITE-ProRule" id="PRU10141"/>
    </source>
</evidence>
<keyword evidence="12 24" id="KW-0732">Signal</keyword>
<dbReference type="PROSITE" id="PS00107">
    <property type="entry name" value="PROTEIN_KINASE_ATP"/>
    <property type="match status" value="1"/>
</dbReference>
<proteinExistence type="inferred from homology"/>
<dbReference type="Pfam" id="PF13855">
    <property type="entry name" value="LRR_8"/>
    <property type="match status" value="2"/>
</dbReference>
<dbReference type="PROSITE" id="PS50011">
    <property type="entry name" value="PROTEIN_KINASE_DOM"/>
    <property type="match status" value="1"/>
</dbReference>
<comment type="similarity">
    <text evidence="4">Belongs to the RLP family.</text>
</comment>
<dbReference type="PROSITE" id="PS00108">
    <property type="entry name" value="PROTEIN_KINASE_ST"/>
    <property type="match status" value="1"/>
</dbReference>
<dbReference type="FunFam" id="3.80.10.10:FF:000275">
    <property type="entry name" value="Leucine-rich repeat receptor-like protein kinase"/>
    <property type="match status" value="1"/>
</dbReference>
<dbReference type="GO" id="GO:0006952">
    <property type="term" value="P:defense response"/>
    <property type="evidence" value="ECO:0007669"/>
    <property type="project" value="UniProtKB-ARBA"/>
</dbReference>
<dbReference type="AlphaFoldDB" id="A0AAV1C4K5"/>